<dbReference type="KEGG" id="ome:OLMES_2015"/>
<keyword evidence="1" id="KW-0812">Transmembrane</keyword>
<feature type="transmembrane region" description="Helical" evidence="1">
    <location>
        <begin position="27"/>
        <end position="45"/>
    </location>
</feature>
<dbReference type="RefSeq" id="WP_087461117.1">
    <property type="nucleotide sequence ID" value="NZ_CP021425.1"/>
</dbReference>
<evidence type="ECO:0000256" key="1">
    <source>
        <dbReference type="SAM" id="Phobius"/>
    </source>
</evidence>
<evidence type="ECO:0000313" key="2">
    <source>
        <dbReference type="EMBL" id="ARU56088.1"/>
    </source>
</evidence>
<organism evidence="2 3">
    <name type="scientific">Oleiphilus messinensis</name>
    <dbReference type="NCBI Taxonomy" id="141451"/>
    <lineage>
        <taxon>Bacteria</taxon>
        <taxon>Pseudomonadati</taxon>
        <taxon>Pseudomonadota</taxon>
        <taxon>Gammaproteobacteria</taxon>
        <taxon>Oceanospirillales</taxon>
        <taxon>Oleiphilaceae</taxon>
        <taxon>Oleiphilus</taxon>
    </lineage>
</organism>
<gene>
    <name evidence="2" type="ORF">OLMES_2015</name>
</gene>
<reference evidence="2 3" key="1">
    <citation type="submission" date="2017-05" db="EMBL/GenBank/DDBJ databases">
        <title>Genomic insights into alkan degradation activity of Oleiphilus messinensis.</title>
        <authorList>
            <person name="Kozyavkin S.A."/>
            <person name="Slesarev A.I."/>
            <person name="Golyshin P.N."/>
            <person name="Korzhenkov A."/>
            <person name="Golyshina O.N."/>
            <person name="Toshchakov S.V."/>
        </authorList>
    </citation>
    <scope>NUCLEOTIDE SEQUENCE [LARGE SCALE GENOMIC DNA]</scope>
    <source>
        <strain evidence="2 3">ME102</strain>
    </source>
</reference>
<accession>A0A1Y0I6G2</accession>
<dbReference type="AlphaFoldDB" id="A0A1Y0I6G2"/>
<dbReference type="Proteomes" id="UP000196027">
    <property type="component" value="Chromosome"/>
</dbReference>
<evidence type="ECO:0000313" key="3">
    <source>
        <dbReference type="Proteomes" id="UP000196027"/>
    </source>
</evidence>
<keyword evidence="3" id="KW-1185">Reference proteome</keyword>
<dbReference type="EMBL" id="CP021425">
    <property type="protein sequence ID" value="ARU56088.1"/>
    <property type="molecule type" value="Genomic_DNA"/>
</dbReference>
<name>A0A1Y0I6G2_9GAMM</name>
<sequence>MKTKGDYIIDSGSLAAESLPAIKDWRHPYLVLVLFLSLFTLNAYMEHLPLPLAKGDVSTQDIIDSLILPQASKPTSD</sequence>
<keyword evidence="1" id="KW-0472">Membrane</keyword>
<keyword evidence="1" id="KW-1133">Transmembrane helix</keyword>
<protein>
    <submittedName>
        <fullName evidence="2">Uncharacterized protein</fullName>
    </submittedName>
</protein>
<proteinExistence type="predicted"/>